<gene>
    <name evidence="1" type="ORF">Patl1_23808</name>
</gene>
<evidence type="ECO:0000313" key="2">
    <source>
        <dbReference type="Proteomes" id="UP001164250"/>
    </source>
</evidence>
<keyword evidence="2" id="KW-1185">Reference proteome</keyword>
<accession>A0ACC0ZXW7</accession>
<comment type="caution">
    <text evidence="1">The sequence shown here is derived from an EMBL/GenBank/DDBJ whole genome shotgun (WGS) entry which is preliminary data.</text>
</comment>
<sequence length="113" mass="12987">MSRLTTMKYDGSLSMYNHVTEMSNITARIRNMGMSVDDSFLVQFFINSLPPQFSPFQINYNTIKGKWNMTGLQIKLVQVEERLKKQRVYLVSIMGSYGVKKKSKGSVERAKGH</sequence>
<evidence type="ECO:0000313" key="1">
    <source>
        <dbReference type="EMBL" id="KAJ0078870.1"/>
    </source>
</evidence>
<dbReference type="EMBL" id="CM047909">
    <property type="protein sequence ID" value="KAJ0078870.1"/>
    <property type="molecule type" value="Genomic_DNA"/>
</dbReference>
<dbReference type="Proteomes" id="UP001164250">
    <property type="component" value="Chromosome 13"/>
</dbReference>
<organism evidence="1 2">
    <name type="scientific">Pistacia atlantica</name>
    <dbReference type="NCBI Taxonomy" id="434234"/>
    <lineage>
        <taxon>Eukaryota</taxon>
        <taxon>Viridiplantae</taxon>
        <taxon>Streptophyta</taxon>
        <taxon>Embryophyta</taxon>
        <taxon>Tracheophyta</taxon>
        <taxon>Spermatophyta</taxon>
        <taxon>Magnoliopsida</taxon>
        <taxon>eudicotyledons</taxon>
        <taxon>Gunneridae</taxon>
        <taxon>Pentapetalae</taxon>
        <taxon>rosids</taxon>
        <taxon>malvids</taxon>
        <taxon>Sapindales</taxon>
        <taxon>Anacardiaceae</taxon>
        <taxon>Pistacia</taxon>
    </lineage>
</organism>
<proteinExistence type="predicted"/>
<name>A0ACC0ZXW7_9ROSI</name>
<protein>
    <submittedName>
        <fullName evidence="1">Uncharacterized protein</fullName>
    </submittedName>
</protein>
<reference evidence="2" key="1">
    <citation type="journal article" date="2023" name="G3 (Bethesda)">
        <title>Genome assembly and association tests identify interacting loci associated with vigor, precocity, and sex in interspecific pistachio rootstocks.</title>
        <authorList>
            <person name="Palmer W."/>
            <person name="Jacygrad E."/>
            <person name="Sagayaradj S."/>
            <person name="Cavanaugh K."/>
            <person name="Han R."/>
            <person name="Bertier L."/>
            <person name="Beede B."/>
            <person name="Kafkas S."/>
            <person name="Golino D."/>
            <person name="Preece J."/>
            <person name="Michelmore R."/>
        </authorList>
    </citation>
    <scope>NUCLEOTIDE SEQUENCE [LARGE SCALE GENOMIC DNA]</scope>
</reference>